<reference evidence="3" key="1">
    <citation type="submission" date="2018-09" db="EMBL/GenBank/DDBJ databases">
        <authorList>
            <person name="Livingstone P.G."/>
            <person name="Whitworth D.E."/>
        </authorList>
    </citation>
    <scope>NUCLEOTIDE SEQUENCE [LARGE SCALE GENOMIC DNA]</scope>
    <source>
        <strain evidence="3">CA043D</strain>
    </source>
</reference>
<feature type="compositionally biased region" description="Basic and acidic residues" evidence="1">
    <location>
        <begin position="173"/>
        <end position="188"/>
    </location>
</feature>
<organism evidence="2 3">
    <name type="scientific">Corallococcus carmarthensis</name>
    <dbReference type="NCBI Taxonomy" id="2316728"/>
    <lineage>
        <taxon>Bacteria</taxon>
        <taxon>Pseudomonadati</taxon>
        <taxon>Myxococcota</taxon>
        <taxon>Myxococcia</taxon>
        <taxon>Myxococcales</taxon>
        <taxon>Cystobacterineae</taxon>
        <taxon>Myxococcaceae</taxon>
        <taxon>Corallococcus</taxon>
    </lineage>
</organism>
<dbReference type="Proteomes" id="UP000268313">
    <property type="component" value="Unassembled WGS sequence"/>
</dbReference>
<dbReference type="AlphaFoldDB" id="A0A3A8KAY5"/>
<feature type="compositionally biased region" description="Acidic residues" evidence="1">
    <location>
        <begin position="113"/>
        <end position="129"/>
    </location>
</feature>
<dbReference type="EMBL" id="RAWE01000029">
    <property type="protein sequence ID" value="RKH04379.1"/>
    <property type="molecule type" value="Genomic_DNA"/>
</dbReference>
<feature type="region of interest" description="Disordered" evidence="1">
    <location>
        <begin position="40"/>
        <end position="65"/>
    </location>
</feature>
<feature type="compositionally biased region" description="Pro residues" evidence="1">
    <location>
        <begin position="139"/>
        <end position="150"/>
    </location>
</feature>
<evidence type="ECO:0000313" key="3">
    <source>
        <dbReference type="Proteomes" id="UP000268313"/>
    </source>
</evidence>
<name>A0A3A8KAY5_9BACT</name>
<accession>A0A3A8KAY5</accession>
<dbReference type="RefSeq" id="WP_120602508.1">
    <property type="nucleotide sequence ID" value="NZ_RAWE01000029.1"/>
</dbReference>
<comment type="caution">
    <text evidence="2">The sequence shown here is derived from an EMBL/GenBank/DDBJ whole genome shotgun (WGS) entry which is preliminary data.</text>
</comment>
<evidence type="ECO:0000256" key="1">
    <source>
        <dbReference type="SAM" id="MobiDB-lite"/>
    </source>
</evidence>
<dbReference type="OrthoDB" id="5385179at2"/>
<evidence type="ECO:0000313" key="2">
    <source>
        <dbReference type="EMBL" id="RKH04379.1"/>
    </source>
</evidence>
<keyword evidence="3" id="KW-1185">Reference proteome</keyword>
<protein>
    <submittedName>
        <fullName evidence="2">Uncharacterized protein</fullName>
    </submittedName>
</protein>
<proteinExistence type="predicted"/>
<feature type="compositionally biased region" description="Basic and acidic residues" evidence="1">
    <location>
        <begin position="218"/>
        <end position="232"/>
    </location>
</feature>
<gene>
    <name evidence="2" type="ORF">D7X32_11135</name>
</gene>
<sequence>MTSTTQGPASVHRLVDMVVEEVSLVDRAANKHRFLLVKRDGDTMHDAPQDTSQAEGDNHAASDTSKANDAVLAAAQQALEAVTALVEALTSTDGIDCVRVVEVAQHLRALADALEEDEDDSEDEVEEDVEARAKAANPVPAPQPTPPAPSPDASGVMEGLTKLTDAVRALEGSVKEQHQRLGRVEKQHGLPNSSAPAERPPKPAVEDVGWPLDMNKPLNRESVDKALSFHDV</sequence>
<feature type="region of interest" description="Disordered" evidence="1">
    <location>
        <begin position="113"/>
        <end position="232"/>
    </location>
</feature>
<feature type="compositionally biased region" description="Polar residues" evidence="1">
    <location>
        <begin position="49"/>
        <end position="65"/>
    </location>
</feature>